<protein>
    <submittedName>
        <fullName evidence="5">Dehydrogenase</fullName>
    </submittedName>
</protein>
<dbReference type="InterPro" id="IPR036291">
    <property type="entry name" value="NAD(P)-bd_dom_sf"/>
</dbReference>
<evidence type="ECO:0000259" key="4">
    <source>
        <dbReference type="Pfam" id="PF22725"/>
    </source>
</evidence>
<proteinExistence type="predicted"/>
<evidence type="ECO:0000256" key="2">
    <source>
        <dbReference type="SAM" id="MobiDB-lite"/>
    </source>
</evidence>
<feature type="domain" description="GFO/IDH/MocA-like oxidoreductase" evidence="4">
    <location>
        <begin position="142"/>
        <end position="288"/>
    </location>
</feature>
<dbReference type="InterPro" id="IPR000683">
    <property type="entry name" value="Gfo/Idh/MocA-like_OxRdtase_N"/>
</dbReference>
<accession>A0ABU1JSR0</accession>
<evidence type="ECO:0000313" key="5">
    <source>
        <dbReference type="EMBL" id="MDR6291661.1"/>
    </source>
</evidence>
<dbReference type="PANTHER" id="PTHR43818">
    <property type="entry name" value="BCDNA.GH03377"/>
    <property type="match status" value="1"/>
</dbReference>
<dbReference type="SUPFAM" id="SSF55347">
    <property type="entry name" value="Glyceraldehyde-3-phosphate dehydrogenase-like, C-terminal domain"/>
    <property type="match status" value="1"/>
</dbReference>
<reference evidence="5 6" key="1">
    <citation type="submission" date="2023-07" db="EMBL/GenBank/DDBJ databases">
        <title>Sorghum-associated microbial communities from plants grown in Nebraska, USA.</title>
        <authorList>
            <person name="Schachtman D."/>
        </authorList>
    </citation>
    <scope>NUCLEOTIDE SEQUENCE [LARGE SCALE GENOMIC DNA]</scope>
    <source>
        <strain evidence="5 6">584</strain>
    </source>
</reference>
<dbReference type="EMBL" id="JAVDPW010000007">
    <property type="protein sequence ID" value="MDR6291661.1"/>
    <property type="molecule type" value="Genomic_DNA"/>
</dbReference>
<dbReference type="Pfam" id="PF22725">
    <property type="entry name" value="GFO_IDH_MocA_C3"/>
    <property type="match status" value="1"/>
</dbReference>
<feature type="domain" description="Gfo/Idh/MocA-like oxidoreductase N-terminal" evidence="3">
    <location>
        <begin position="5"/>
        <end position="131"/>
    </location>
</feature>
<feature type="compositionally biased region" description="Low complexity" evidence="2">
    <location>
        <begin position="234"/>
        <end position="243"/>
    </location>
</feature>
<dbReference type="PANTHER" id="PTHR43818:SF11">
    <property type="entry name" value="BCDNA.GH03377"/>
    <property type="match status" value="1"/>
</dbReference>
<dbReference type="Proteomes" id="UP001262410">
    <property type="component" value="Unassembled WGS sequence"/>
</dbReference>
<keyword evidence="6" id="KW-1185">Reference proteome</keyword>
<feature type="region of interest" description="Disordered" evidence="2">
    <location>
        <begin position="219"/>
        <end position="244"/>
    </location>
</feature>
<evidence type="ECO:0000256" key="1">
    <source>
        <dbReference type="ARBA" id="ARBA00023002"/>
    </source>
</evidence>
<dbReference type="InterPro" id="IPR055170">
    <property type="entry name" value="GFO_IDH_MocA-like_dom"/>
</dbReference>
<gene>
    <name evidence="5" type="ORF">E9232_004195</name>
</gene>
<dbReference type="Gene3D" id="3.40.50.720">
    <property type="entry name" value="NAD(P)-binding Rossmann-like Domain"/>
    <property type="match status" value="1"/>
</dbReference>
<dbReference type="RefSeq" id="WP_309797075.1">
    <property type="nucleotide sequence ID" value="NZ_JAVDPW010000007.1"/>
</dbReference>
<evidence type="ECO:0000313" key="6">
    <source>
        <dbReference type="Proteomes" id="UP001262410"/>
    </source>
</evidence>
<sequence>MTTSIGVGLIGTGFMGECHALAFRAAPAVFRTRLGARLEAVADIDAGAARRAADRFGFARATGDWQDLLADPKIDLVAITSPNLLHKPMALAALQAGKHVYCEKPLALNAADAAEMAAAAAQAGVHTMVGYNYLRSPAVAFAAQLIRDSAIGRVTYFRGVSDEDYMADPAVPMSWRCRRDQAGSGALGDIGSHILSVALHLVGPVAEVSADQKTVIAERPLPAAGEGRERRDGAAATTSGTATVENEDQTHALLRFADGTMGTVATSRVAWGRKNHLAFEVFGTEGAILFDQERMNELQLYDRALAPGDRNGFRTVLTGPAHPHYGAFSPAAGHGLGFNDLKVIEVAQLLDAIAGGPAAYPDFAAAAALERVSEAIGRSAAERRWVGVES</sequence>
<dbReference type="InterPro" id="IPR050463">
    <property type="entry name" value="Gfo/Idh/MocA_oxidrdct_glycsds"/>
</dbReference>
<keyword evidence="1" id="KW-0560">Oxidoreductase</keyword>
<dbReference type="Gene3D" id="3.30.360.10">
    <property type="entry name" value="Dihydrodipicolinate Reductase, domain 2"/>
    <property type="match status" value="1"/>
</dbReference>
<evidence type="ECO:0000259" key="3">
    <source>
        <dbReference type="Pfam" id="PF01408"/>
    </source>
</evidence>
<organism evidence="5 6">
    <name type="scientific">Inquilinus ginsengisoli</name>
    <dbReference type="NCBI Taxonomy" id="363840"/>
    <lineage>
        <taxon>Bacteria</taxon>
        <taxon>Pseudomonadati</taxon>
        <taxon>Pseudomonadota</taxon>
        <taxon>Alphaproteobacteria</taxon>
        <taxon>Rhodospirillales</taxon>
        <taxon>Rhodospirillaceae</taxon>
        <taxon>Inquilinus</taxon>
    </lineage>
</organism>
<dbReference type="SUPFAM" id="SSF51735">
    <property type="entry name" value="NAD(P)-binding Rossmann-fold domains"/>
    <property type="match status" value="1"/>
</dbReference>
<name>A0ABU1JSR0_9PROT</name>
<comment type="caution">
    <text evidence="5">The sequence shown here is derived from an EMBL/GenBank/DDBJ whole genome shotgun (WGS) entry which is preliminary data.</text>
</comment>
<dbReference type="Pfam" id="PF01408">
    <property type="entry name" value="GFO_IDH_MocA"/>
    <property type="match status" value="1"/>
</dbReference>